<dbReference type="InterPro" id="IPR013783">
    <property type="entry name" value="Ig-like_fold"/>
</dbReference>
<feature type="domain" description="Fibronectin type-III" evidence="1">
    <location>
        <begin position="57"/>
        <end position="151"/>
    </location>
</feature>
<dbReference type="HOGENOM" id="CLU_858599_0_0_1"/>
<protein>
    <submittedName>
        <fullName evidence="2">GL12856</fullName>
    </submittedName>
</protein>
<dbReference type="SUPFAM" id="SSF48726">
    <property type="entry name" value="Immunoglobulin"/>
    <property type="match status" value="1"/>
</dbReference>
<dbReference type="CDD" id="cd00063">
    <property type="entry name" value="FN3"/>
    <property type="match status" value="1"/>
</dbReference>
<sequence>MDTFSSTAKLNETHLNFTLEFTEVYKKENGTYKCVVYDSAGTEGTSKEINLFVMEVPQVSIEFAKAVGASKIFLNWTVNDGNDPVQKYFISFSQQGTPTYTYYKDIINGNNTSYILESFLPNTTYSLRILGKNSIGDGAPTPVSRGHNNPIFRSHIHSQGGNDWEHSVDDNHWLESPAPGHNRVHTVLRADCLRVGRGAQTDRGDDSPAKLQKPAIHVRQSKDGHRVRVQSAGLQRSNEDLWSLVGCREWHHHGRCVDKAHKSDHQLPPSQQFQTQLHFDKLELSEGAKREDHFVFDHPGGQLQVHAREQYIQREMGTKDPTSG</sequence>
<dbReference type="FunFam" id="2.60.40.10:FF:002129">
    <property type="entry name" value="Tyrosine-protein phosphatase 69D"/>
    <property type="match status" value="1"/>
</dbReference>
<dbReference type="Pfam" id="PF00041">
    <property type="entry name" value="fn3"/>
    <property type="match status" value="1"/>
</dbReference>
<dbReference type="PROSITE" id="PS50853">
    <property type="entry name" value="FN3"/>
    <property type="match status" value="1"/>
</dbReference>
<dbReference type="GO" id="GO:0009986">
    <property type="term" value="C:cell surface"/>
    <property type="evidence" value="ECO:0007669"/>
    <property type="project" value="EnsemblMetazoa"/>
</dbReference>
<dbReference type="InterPro" id="IPR036116">
    <property type="entry name" value="FN3_sf"/>
</dbReference>
<gene>
    <name evidence="2" type="primary">Dper\GL12856</name>
    <name evidence="2" type="ORF">Dper_GL12856</name>
</gene>
<dbReference type="STRING" id="7234.B4IRR2"/>
<dbReference type="GO" id="GO:0097155">
    <property type="term" value="P:fasciculation of sensory neuron axon"/>
    <property type="evidence" value="ECO:0007669"/>
    <property type="project" value="EnsemblMetazoa"/>
</dbReference>
<dbReference type="GO" id="GO:0008045">
    <property type="term" value="P:motor neuron axon guidance"/>
    <property type="evidence" value="ECO:0007669"/>
    <property type="project" value="EnsemblMetazoa"/>
</dbReference>
<evidence type="ECO:0000313" key="2">
    <source>
        <dbReference type="EMBL" id="EDW38701.1"/>
    </source>
</evidence>
<dbReference type="Proteomes" id="UP000008744">
    <property type="component" value="Unassembled WGS sequence"/>
</dbReference>
<dbReference type="GO" id="GO:0030424">
    <property type="term" value="C:axon"/>
    <property type="evidence" value="ECO:0007669"/>
    <property type="project" value="EnsemblMetazoa"/>
</dbReference>
<dbReference type="EMBL" id="CH695488">
    <property type="protein sequence ID" value="EDW38701.1"/>
    <property type="molecule type" value="Genomic_DNA"/>
</dbReference>
<dbReference type="InterPro" id="IPR003961">
    <property type="entry name" value="FN3_dom"/>
</dbReference>
<proteinExistence type="predicted"/>
<dbReference type="GO" id="GO:0005001">
    <property type="term" value="F:transmembrane receptor protein tyrosine phosphatase activity"/>
    <property type="evidence" value="ECO:0007669"/>
    <property type="project" value="EnsemblMetazoa"/>
</dbReference>
<dbReference type="AlphaFoldDB" id="B4IRR2"/>
<dbReference type="SUPFAM" id="SSF49265">
    <property type="entry name" value="Fibronectin type III"/>
    <property type="match status" value="1"/>
</dbReference>
<evidence type="ECO:0000259" key="1">
    <source>
        <dbReference type="PROSITE" id="PS50853"/>
    </source>
</evidence>
<organism evidence="3">
    <name type="scientific">Drosophila persimilis</name>
    <name type="common">Fruit fly</name>
    <dbReference type="NCBI Taxonomy" id="7234"/>
    <lineage>
        <taxon>Eukaryota</taxon>
        <taxon>Metazoa</taxon>
        <taxon>Ecdysozoa</taxon>
        <taxon>Arthropoda</taxon>
        <taxon>Hexapoda</taxon>
        <taxon>Insecta</taxon>
        <taxon>Pterygota</taxon>
        <taxon>Neoptera</taxon>
        <taxon>Endopterygota</taxon>
        <taxon>Diptera</taxon>
        <taxon>Brachycera</taxon>
        <taxon>Muscomorpha</taxon>
        <taxon>Ephydroidea</taxon>
        <taxon>Drosophilidae</taxon>
        <taxon>Drosophila</taxon>
        <taxon>Sophophora</taxon>
    </lineage>
</organism>
<reference evidence="2 3" key="1">
    <citation type="journal article" date="2007" name="Nature">
        <title>Evolution of genes and genomes on the Drosophila phylogeny.</title>
        <authorList>
            <consortium name="Drosophila 12 Genomes Consortium"/>
            <person name="Clark A.G."/>
            <person name="Eisen M.B."/>
            <person name="Smith D.R."/>
            <person name="Bergman C.M."/>
            <person name="Oliver B."/>
            <person name="Markow T.A."/>
            <person name="Kaufman T.C."/>
            <person name="Kellis M."/>
            <person name="Gelbart W."/>
            <person name="Iyer V.N."/>
            <person name="Pollard D.A."/>
            <person name="Sackton T.B."/>
            <person name="Larracuente A.M."/>
            <person name="Singh N.D."/>
            <person name="Abad J.P."/>
            <person name="Abt D.N."/>
            <person name="Adryan B."/>
            <person name="Aguade M."/>
            <person name="Akashi H."/>
            <person name="Anderson W.W."/>
            <person name="Aquadro C.F."/>
            <person name="Ardell D.H."/>
            <person name="Arguello R."/>
            <person name="Artieri C.G."/>
            <person name="Barbash D.A."/>
            <person name="Barker D."/>
            <person name="Barsanti P."/>
            <person name="Batterham P."/>
            <person name="Batzoglou S."/>
            <person name="Begun D."/>
            <person name="Bhutkar A."/>
            <person name="Blanco E."/>
            <person name="Bosak S.A."/>
            <person name="Bradley R.K."/>
            <person name="Brand A.D."/>
            <person name="Brent M.R."/>
            <person name="Brooks A.N."/>
            <person name="Brown R.H."/>
            <person name="Butlin R.K."/>
            <person name="Caggese C."/>
            <person name="Calvi B.R."/>
            <person name="Bernardo de Carvalho A."/>
            <person name="Caspi A."/>
            <person name="Castrezana S."/>
            <person name="Celniker S.E."/>
            <person name="Chang J.L."/>
            <person name="Chapple C."/>
            <person name="Chatterji S."/>
            <person name="Chinwalla A."/>
            <person name="Civetta A."/>
            <person name="Clifton S.W."/>
            <person name="Comeron J.M."/>
            <person name="Costello J.C."/>
            <person name="Coyne J.A."/>
            <person name="Daub J."/>
            <person name="David R.G."/>
            <person name="Delcher A.L."/>
            <person name="Delehaunty K."/>
            <person name="Do C.B."/>
            <person name="Ebling H."/>
            <person name="Edwards K."/>
            <person name="Eickbush T."/>
            <person name="Evans J.D."/>
            <person name="Filipski A."/>
            <person name="Findeiss S."/>
            <person name="Freyhult E."/>
            <person name="Fulton L."/>
            <person name="Fulton R."/>
            <person name="Garcia A.C."/>
            <person name="Gardiner A."/>
            <person name="Garfield D.A."/>
            <person name="Garvin B.E."/>
            <person name="Gibson G."/>
            <person name="Gilbert D."/>
            <person name="Gnerre S."/>
            <person name="Godfrey J."/>
            <person name="Good R."/>
            <person name="Gotea V."/>
            <person name="Gravely B."/>
            <person name="Greenberg A.J."/>
            <person name="Griffiths-Jones S."/>
            <person name="Gross S."/>
            <person name="Guigo R."/>
            <person name="Gustafson E.A."/>
            <person name="Haerty W."/>
            <person name="Hahn M.W."/>
            <person name="Halligan D.L."/>
            <person name="Halpern A.L."/>
            <person name="Halter G.M."/>
            <person name="Han M.V."/>
            <person name="Heger A."/>
            <person name="Hillier L."/>
            <person name="Hinrichs A.S."/>
            <person name="Holmes I."/>
            <person name="Hoskins R.A."/>
            <person name="Hubisz M.J."/>
            <person name="Hultmark D."/>
            <person name="Huntley M.A."/>
            <person name="Jaffe D.B."/>
            <person name="Jagadeeshan S."/>
            <person name="Jeck W.R."/>
            <person name="Johnson J."/>
            <person name="Jones C.D."/>
            <person name="Jordan W.C."/>
            <person name="Karpen G.H."/>
            <person name="Kataoka E."/>
            <person name="Keightley P.D."/>
            <person name="Kheradpour P."/>
            <person name="Kirkness E.F."/>
            <person name="Koerich L.B."/>
            <person name="Kristiansen K."/>
            <person name="Kudrna D."/>
            <person name="Kulathinal R.J."/>
            <person name="Kumar S."/>
            <person name="Kwok R."/>
            <person name="Lander E."/>
            <person name="Langley C.H."/>
            <person name="Lapoint R."/>
            <person name="Lazzaro B.P."/>
            <person name="Lee S.J."/>
            <person name="Levesque L."/>
            <person name="Li R."/>
            <person name="Lin C.F."/>
            <person name="Lin M.F."/>
            <person name="Lindblad-Toh K."/>
            <person name="Llopart A."/>
            <person name="Long M."/>
            <person name="Low L."/>
            <person name="Lozovsky E."/>
            <person name="Lu J."/>
            <person name="Luo M."/>
            <person name="Machado C.A."/>
            <person name="Makalowski W."/>
            <person name="Marzo M."/>
            <person name="Matsuda M."/>
            <person name="Matzkin L."/>
            <person name="McAllister B."/>
            <person name="McBride C.S."/>
            <person name="McKernan B."/>
            <person name="McKernan K."/>
            <person name="Mendez-Lago M."/>
            <person name="Minx P."/>
            <person name="Mollenhauer M.U."/>
            <person name="Montooth K."/>
            <person name="Mount S.M."/>
            <person name="Mu X."/>
            <person name="Myers E."/>
            <person name="Negre B."/>
            <person name="Newfeld S."/>
            <person name="Nielsen R."/>
            <person name="Noor M.A."/>
            <person name="O'Grady P."/>
            <person name="Pachter L."/>
            <person name="Papaceit M."/>
            <person name="Parisi M.J."/>
            <person name="Parisi M."/>
            <person name="Parts L."/>
            <person name="Pedersen J.S."/>
            <person name="Pesole G."/>
            <person name="Phillippy A.M."/>
            <person name="Ponting C.P."/>
            <person name="Pop M."/>
            <person name="Porcelli D."/>
            <person name="Powell J.R."/>
            <person name="Prohaska S."/>
            <person name="Pruitt K."/>
            <person name="Puig M."/>
            <person name="Quesneville H."/>
            <person name="Ram K.R."/>
            <person name="Rand D."/>
            <person name="Rasmussen M.D."/>
            <person name="Reed L.K."/>
            <person name="Reenan R."/>
            <person name="Reily A."/>
            <person name="Remington K.A."/>
            <person name="Rieger T.T."/>
            <person name="Ritchie M.G."/>
            <person name="Robin C."/>
            <person name="Rogers Y.H."/>
            <person name="Rohde C."/>
            <person name="Rozas J."/>
            <person name="Rubenfield M.J."/>
            <person name="Ruiz A."/>
            <person name="Russo S."/>
            <person name="Salzberg S.L."/>
            <person name="Sanchez-Gracia A."/>
            <person name="Saranga D.J."/>
            <person name="Sato H."/>
            <person name="Schaeffer S.W."/>
            <person name="Schatz M.C."/>
            <person name="Schlenke T."/>
            <person name="Schwartz R."/>
            <person name="Segarra C."/>
            <person name="Singh R.S."/>
            <person name="Sirot L."/>
            <person name="Sirota M."/>
            <person name="Sisneros N.B."/>
            <person name="Smith C.D."/>
            <person name="Smith T.F."/>
            <person name="Spieth J."/>
            <person name="Stage D.E."/>
            <person name="Stark A."/>
            <person name="Stephan W."/>
            <person name="Strausberg R.L."/>
            <person name="Strempel S."/>
            <person name="Sturgill D."/>
            <person name="Sutton G."/>
            <person name="Sutton G.G."/>
            <person name="Tao W."/>
            <person name="Teichmann S."/>
            <person name="Tobari Y.N."/>
            <person name="Tomimura Y."/>
            <person name="Tsolas J.M."/>
            <person name="Valente V.L."/>
            <person name="Venter E."/>
            <person name="Venter J.C."/>
            <person name="Vicario S."/>
            <person name="Vieira F.G."/>
            <person name="Vilella A.J."/>
            <person name="Villasante A."/>
            <person name="Walenz B."/>
            <person name="Wang J."/>
            <person name="Wasserman M."/>
            <person name="Watts T."/>
            <person name="Wilson D."/>
            <person name="Wilson R.K."/>
            <person name="Wing R.A."/>
            <person name="Wolfner M.F."/>
            <person name="Wong A."/>
            <person name="Wong G.K."/>
            <person name="Wu C.I."/>
            <person name="Wu G."/>
            <person name="Yamamoto D."/>
            <person name="Yang H.P."/>
            <person name="Yang S.P."/>
            <person name="Yorke J.A."/>
            <person name="Yoshida K."/>
            <person name="Zdobnov E."/>
            <person name="Zhang P."/>
            <person name="Zhang Y."/>
            <person name="Zimin A.V."/>
            <person name="Baldwin J."/>
            <person name="Abdouelleil A."/>
            <person name="Abdulkadir J."/>
            <person name="Abebe A."/>
            <person name="Abera B."/>
            <person name="Abreu J."/>
            <person name="Acer S.C."/>
            <person name="Aftuck L."/>
            <person name="Alexander A."/>
            <person name="An P."/>
            <person name="Anderson E."/>
            <person name="Anderson S."/>
            <person name="Arachi H."/>
            <person name="Azer M."/>
            <person name="Bachantsang P."/>
            <person name="Barry A."/>
            <person name="Bayul T."/>
            <person name="Berlin A."/>
            <person name="Bessette D."/>
            <person name="Bloom T."/>
            <person name="Blye J."/>
            <person name="Boguslavskiy L."/>
            <person name="Bonnet C."/>
            <person name="Boukhgalter B."/>
            <person name="Bourzgui I."/>
            <person name="Brown A."/>
            <person name="Cahill P."/>
            <person name="Channer S."/>
            <person name="Cheshatsang Y."/>
            <person name="Chuda L."/>
            <person name="Citroen M."/>
            <person name="Collymore A."/>
            <person name="Cooke P."/>
            <person name="Costello M."/>
            <person name="D'Aco K."/>
            <person name="Daza R."/>
            <person name="De Haan G."/>
            <person name="DeGray S."/>
            <person name="DeMaso C."/>
            <person name="Dhargay N."/>
            <person name="Dooley K."/>
            <person name="Dooley E."/>
            <person name="Doricent M."/>
            <person name="Dorje P."/>
            <person name="Dorjee K."/>
            <person name="Dupes A."/>
            <person name="Elong R."/>
            <person name="Falk J."/>
            <person name="Farina A."/>
            <person name="Faro S."/>
            <person name="Ferguson D."/>
            <person name="Fisher S."/>
            <person name="Foley C.D."/>
            <person name="Franke A."/>
            <person name="Friedrich D."/>
            <person name="Gadbois L."/>
            <person name="Gearin G."/>
            <person name="Gearin C.R."/>
            <person name="Giannoukos G."/>
            <person name="Goode T."/>
            <person name="Graham J."/>
            <person name="Grandbois E."/>
            <person name="Grewal S."/>
            <person name="Gyaltsen K."/>
            <person name="Hafez N."/>
            <person name="Hagos B."/>
            <person name="Hall J."/>
            <person name="Henson C."/>
            <person name="Hollinger A."/>
            <person name="Honan T."/>
            <person name="Huard M.D."/>
            <person name="Hughes L."/>
            <person name="Hurhula B."/>
            <person name="Husby M.E."/>
            <person name="Kamat A."/>
            <person name="Kanga B."/>
            <person name="Kashin S."/>
            <person name="Khazanovich D."/>
            <person name="Kisner P."/>
            <person name="Lance K."/>
            <person name="Lara M."/>
            <person name="Lee W."/>
            <person name="Lennon N."/>
            <person name="Letendre F."/>
            <person name="LeVine R."/>
            <person name="Lipovsky A."/>
            <person name="Liu X."/>
            <person name="Liu J."/>
            <person name="Liu S."/>
            <person name="Lokyitsang T."/>
            <person name="Lokyitsang Y."/>
            <person name="Lubonja R."/>
            <person name="Lui A."/>
            <person name="MacDonald P."/>
            <person name="Magnisalis V."/>
            <person name="Maru K."/>
            <person name="Matthews C."/>
            <person name="McCusker W."/>
            <person name="McDonough S."/>
            <person name="Mehta T."/>
            <person name="Meldrim J."/>
            <person name="Meneus L."/>
            <person name="Mihai O."/>
            <person name="Mihalev A."/>
            <person name="Mihova T."/>
            <person name="Mittelman R."/>
            <person name="Mlenga V."/>
            <person name="Montmayeur A."/>
            <person name="Mulrain L."/>
            <person name="Navidi A."/>
            <person name="Naylor J."/>
            <person name="Negash T."/>
            <person name="Nguyen T."/>
            <person name="Nguyen N."/>
            <person name="Nicol R."/>
            <person name="Norbu C."/>
            <person name="Norbu N."/>
            <person name="Novod N."/>
            <person name="O'Neill B."/>
            <person name="Osman S."/>
            <person name="Markiewicz E."/>
            <person name="Oyono O.L."/>
            <person name="Patti C."/>
            <person name="Phunkhang P."/>
            <person name="Pierre F."/>
            <person name="Priest M."/>
            <person name="Raghuraman S."/>
            <person name="Rege F."/>
            <person name="Reyes R."/>
            <person name="Rise C."/>
            <person name="Rogov P."/>
            <person name="Ross K."/>
            <person name="Ryan E."/>
            <person name="Settipalli S."/>
            <person name="Shea T."/>
            <person name="Sherpa N."/>
            <person name="Shi L."/>
            <person name="Shih D."/>
            <person name="Sparrow T."/>
            <person name="Spaulding J."/>
            <person name="Stalker J."/>
            <person name="Stange-Thomann N."/>
            <person name="Stavropoulos S."/>
            <person name="Stone C."/>
            <person name="Strader C."/>
            <person name="Tesfaye S."/>
            <person name="Thomson T."/>
            <person name="Thoulutsang Y."/>
            <person name="Thoulutsang D."/>
            <person name="Topham K."/>
            <person name="Topping I."/>
            <person name="Tsamla T."/>
            <person name="Vassiliev H."/>
            <person name="Vo A."/>
            <person name="Wangchuk T."/>
            <person name="Wangdi T."/>
            <person name="Weiand M."/>
            <person name="Wilkinson J."/>
            <person name="Wilson A."/>
            <person name="Yadav S."/>
            <person name="Young G."/>
            <person name="Yu Q."/>
            <person name="Zembek L."/>
            <person name="Zhong D."/>
            <person name="Zimmer A."/>
            <person name="Zwirko Z."/>
            <person name="Jaffe D.B."/>
            <person name="Alvarez P."/>
            <person name="Brockman W."/>
            <person name="Butler J."/>
            <person name="Chin C."/>
            <person name="Gnerre S."/>
            <person name="Grabherr M."/>
            <person name="Kleber M."/>
            <person name="Mauceli E."/>
            <person name="MacCallum I."/>
        </authorList>
    </citation>
    <scope>NUCLEOTIDE SEQUENCE [LARGE SCALE GENOMIC DNA]</scope>
    <source>
        <strain evidence="3">MSH-3 / Tucson 14011-0111.49</strain>
    </source>
</reference>
<name>B4IRR2_DROPE</name>
<dbReference type="GO" id="GO:0007415">
    <property type="term" value="P:defasciculation of motor neuron axon"/>
    <property type="evidence" value="ECO:0007669"/>
    <property type="project" value="EnsemblMetazoa"/>
</dbReference>
<dbReference type="Gene3D" id="2.60.40.10">
    <property type="entry name" value="Immunoglobulins"/>
    <property type="match status" value="1"/>
</dbReference>
<dbReference type="OrthoDB" id="6058203at2759"/>
<dbReference type="InterPro" id="IPR036179">
    <property type="entry name" value="Ig-like_dom_sf"/>
</dbReference>
<dbReference type="GO" id="GO:0048813">
    <property type="term" value="P:dendrite morphogenesis"/>
    <property type="evidence" value="ECO:0007669"/>
    <property type="project" value="EnsemblMetazoa"/>
</dbReference>
<keyword evidence="3" id="KW-1185">Reference proteome</keyword>
<dbReference type="eggNOG" id="KOG4228">
    <property type="taxonomic scope" value="Eukaryota"/>
</dbReference>
<evidence type="ECO:0000313" key="3">
    <source>
        <dbReference type="Proteomes" id="UP000008744"/>
    </source>
</evidence>
<accession>B4IRR2</accession>
<dbReference type="GO" id="GO:0016201">
    <property type="term" value="P:synaptic target inhibition"/>
    <property type="evidence" value="ECO:0007669"/>
    <property type="project" value="EnsemblMetazoa"/>
</dbReference>